<accession>A0ACB8JV48</accession>
<name>A0ACB8JV48_CITSI</name>
<evidence type="ECO:0000313" key="2">
    <source>
        <dbReference type="Proteomes" id="UP000829398"/>
    </source>
</evidence>
<proteinExistence type="predicted"/>
<organism evidence="1 2">
    <name type="scientific">Citrus sinensis</name>
    <name type="common">Sweet orange</name>
    <name type="synonym">Citrus aurantium var. sinensis</name>
    <dbReference type="NCBI Taxonomy" id="2711"/>
    <lineage>
        <taxon>Eukaryota</taxon>
        <taxon>Viridiplantae</taxon>
        <taxon>Streptophyta</taxon>
        <taxon>Embryophyta</taxon>
        <taxon>Tracheophyta</taxon>
        <taxon>Spermatophyta</taxon>
        <taxon>Magnoliopsida</taxon>
        <taxon>eudicotyledons</taxon>
        <taxon>Gunneridae</taxon>
        <taxon>Pentapetalae</taxon>
        <taxon>rosids</taxon>
        <taxon>malvids</taxon>
        <taxon>Sapindales</taxon>
        <taxon>Rutaceae</taxon>
        <taxon>Aurantioideae</taxon>
        <taxon>Citrus</taxon>
    </lineage>
</organism>
<dbReference type="Proteomes" id="UP000829398">
    <property type="component" value="Chromosome 6"/>
</dbReference>
<gene>
    <name evidence="1" type="ORF">KPL71_017800</name>
</gene>
<sequence length="739" mass="84210">MGRGKDKNWEYVEALEDGRLLCKFCRTSYAATITRMRYHLAGVIKRDIEPCPKVPESVRKAVSQEIKPSDSSRKTKTVSTSSPKKKSKTFHQPKVAGACKTDKSKANTSLVRFLVSNKLSLDVSRTPYLGDLLSSVAEVGHGYELPTYSELQSQQILDAKEEIEEYIGKTKKLFTKTGCTLIISKVEINSKPECLNFFVCSPGGWICLEKVRIPEEGMTFHSFKDNVCRIIKELGPKNVVQVILDDPKNCTECCFTDIRGDNFFSEVIEVIQREYAWIYLSRCATGEVWQILLHICSKVRWIRETIQSAKQIFKDRFKHNSTLQLPRKQQHPRNKNAVALPPLQMTMAPASHEGEGLSIENDAAMVVQKAIYSTEFWSNGKKVVQVLQPLFQVLKLIDTYESTSGYLNEALKRVEEVLKQHLDGKDRIEVPRDWRSRLVQPIHEVAGFLNPQYACGLDFFDDDKVKTVLDSLKLLVSGTEREDLSKEVQLYSRKDSDLFNEAATAMLKTLHPRKWWDCHGDRYPVLQKIAVRLLSQTCSTSLCDHITFRQNPFDNESTMNRFMMEKFNLFKSENVKWIDLQRISGLPEYSHEHVQKFLEDLDVLDNINDEVGTPEYRNLNCQLNCGLGTESTVRECNLERQPHGCENLGTVSLSECNLEQFDFGRPALWGAEFRNVSTLTDWNPKLEQGDLLDCGLPSIMEVDPASGLRQSVGGMSCQSPQRFPFITNDFDSAPELVLH</sequence>
<keyword evidence="2" id="KW-1185">Reference proteome</keyword>
<protein>
    <submittedName>
        <fullName evidence="1">BED-type domain-containing protein</fullName>
    </submittedName>
</protein>
<dbReference type="EMBL" id="CM039175">
    <property type="protein sequence ID" value="KAH9735626.1"/>
    <property type="molecule type" value="Genomic_DNA"/>
</dbReference>
<reference evidence="2" key="1">
    <citation type="journal article" date="2023" name="Hortic. Res.">
        <title>A chromosome-level phased genome enabling allele-level studies in sweet orange: a case study on citrus Huanglongbing tolerance.</title>
        <authorList>
            <person name="Wu B."/>
            <person name="Yu Q."/>
            <person name="Deng Z."/>
            <person name="Duan Y."/>
            <person name="Luo F."/>
            <person name="Gmitter F. Jr."/>
        </authorList>
    </citation>
    <scope>NUCLEOTIDE SEQUENCE [LARGE SCALE GENOMIC DNA]</scope>
    <source>
        <strain evidence="2">cv. Valencia</strain>
    </source>
</reference>
<comment type="caution">
    <text evidence="1">The sequence shown here is derived from an EMBL/GenBank/DDBJ whole genome shotgun (WGS) entry which is preliminary data.</text>
</comment>
<evidence type="ECO:0000313" key="1">
    <source>
        <dbReference type="EMBL" id="KAH9735626.1"/>
    </source>
</evidence>